<protein>
    <submittedName>
        <fullName evidence="1">Hypp3520 protein</fullName>
    </submittedName>
</protein>
<dbReference type="Proteomes" id="UP000838412">
    <property type="component" value="Chromosome 6"/>
</dbReference>
<keyword evidence="2" id="KW-1185">Reference proteome</keyword>
<reference evidence="1" key="1">
    <citation type="submission" date="2022-01" db="EMBL/GenBank/DDBJ databases">
        <authorList>
            <person name="Braso-Vives M."/>
        </authorList>
    </citation>
    <scope>NUCLEOTIDE SEQUENCE</scope>
</reference>
<gene>
    <name evidence="1" type="primary">Hypp3520</name>
    <name evidence="1" type="ORF">BLAG_LOCUS20242</name>
</gene>
<evidence type="ECO:0000313" key="1">
    <source>
        <dbReference type="EMBL" id="CAH1266692.1"/>
    </source>
</evidence>
<dbReference type="AlphaFoldDB" id="A0A8K0A0G8"/>
<dbReference type="EMBL" id="OV696691">
    <property type="protein sequence ID" value="CAH1266692.1"/>
    <property type="molecule type" value="Genomic_DNA"/>
</dbReference>
<name>A0A8K0A0G8_BRALA</name>
<organism evidence="1 2">
    <name type="scientific">Branchiostoma lanceolatum</name>
    <name type="common">Common lancelet</name>
    <name type="synonym">Amphioxus lanceolatum</name>
    <dbReference type="NCBI Taxonomy" id="7740"/>
    <lineage>
        <taxon>Eukaryota</taxon>
        <taxon>Metazoa</taxon>
        <taxon>Chordata</taxon>
        <taxon>Cephalochordata</taxon>
        <taxon>Leptocardii</taxon>
        <taxon>Amphioxiformes</taxon>
        <taxon>Branchiostomatidae</taxon>
        <taxon>Branchiostoma</taxon>
    </lineage>
</organism>
<dbReference type="OrthoDB" id="10060701at2759"/>
<accession>A0A8K0A0G8</accession>
<evidence type="ECO:0000313" key="2">
    <source>
        <dbReference type="Proteomes" id="UP000838412"/>
    </source>
</evidence>
<proteinExistence type="predicted"/>
<sequence>MEGLRREVLGMRQTLSRLQQGRTVDVIRDELVQYAKRLLEVLDPRRALALMETLVTQARREGHPKLEESLVIVETATPHAGEYYFKGLLIDQFGSGVVKKSRHRD</sequence>